<evidence type="ECO:0000313" key="3">
    <source>
        <dbReference type="EMBL" id="MDR7381915.1"/>
    </source>
</evidence>
<dbReference type="Gene3D" id="1.10.260.40">
    <property type="entry name" value="lambda repressor-like DNA-binding domains"/>
    <property type="match status" value="1"/>
</dbReference>
<keyword evidence="4" id="KW-1185">Reference proteome</keyword>
<evidence type="ECO:0000259" key="2">
    <source>
        <dbReference type="PROSITE" id="PS50943"/>
    </source>
</evidence>
<dbReference type="InterPro" id="IPR010982">
    <property type="entry name" value="Lambda_DNA-bd_dom_sf"/>
</dbReference>
<comment type="similarity">
    <text evidence="1">Belongs to the short-chain fatty acyl-CoA assimilation regulator (ScfR) family.</text>
</comment>
<feature type="domain" description="HTH cro/C1-type" evidence="2">
    <location>
        <begin position="9"/>
        <end position="63"/>
    </location>
</feature>
<dbReference type="Pfam" id="PF06114">
    <property type="entry name" value="Peptidase_M78"/>
    <property type="match status" value="1"/>
</dbReference>
<comment type="caution">
    <text evidence="3">The sequence shown here is derived from an EMBL/GenBank/DDBJ whole genome shotgun (WGS) entry which is preliminary data.</text>
</comment>
<protein>
    <submittedName>
        <fullName evidence="3">Transcriptional regulator with XRE-family HTH domain</fullName>
    </submittedName>
</protein>
<dbReference type="PANTHER" id="PTHR43236">
    <property type="entry name" value="ANTITOXIN HIGA1"/>
    <property type="match status" value="1"/>
</dbReference>
<dbReference type="InterPro" id="IPR052345">
    <property type="entry name" value="Rad_response_metalloprotease"/>
</dbReference>
<dbReference type="Gene3D" id="1.10.10.2910">
    <property type="match status" value="1"/>
</dbReference>
<gene>
    <name evidence="3" type="ORF">J2S48_001430</name>
</gene>
<dbReference type="PANTHER" id="PTHR43236:SF1">
    <property type="entry name" value="BLL7220 PROTEIN"/>
    <property type="match status" value="1"/>
</dbReference>
<proteinExistence type="inferred from homology"/>
<dbReference type="InterPro" id="IPR001387">
    <property type="entry name" value="Cro/C1-type_HTH"/>
</dbReference>
<evidence type="ECO:0000313" key="4">
    <source>
        <dbReference type="Proteomes" id="UP001183585"/>
    </source>
</evidence>
<reference evidence="3 4" key="1">
    <citation type="submission" date="2023-07" db="EMBL/GenBank/DDBJ databases">
        <title>Sequencing the genomes of 1000 actinobacteria strains.</title>
        <authorList>
            <person name="Klenk H.-P."/>
        </authorList>
    </citation>
    <scope>NUCLEOTIDE SEQUENCE [LARGE SCALE GENOMIC DNA]</scope>
    <source>
        <strain evidence="3 4">DSM 45554</strain>
    </source>
</reference>
<dbReference type="CDD" id="cd00093">
    <property type="entry name" value="HTH_XRE"/>
    <property type="match status" value="1"/>
</dbReference>
<dbReference type="Proteomes" id="UP001183585">
    <property type="component" value="Unassembled WGS sequence"/>
</dbReference>
<evidence type="ECO:0000256" key="1">
    <source>
        <dbReference type="ARBA" id="ARBA00007227"/>
    </source>
</evidence>
<organism evidence="3 4">
    <name type="scientific">Promicromonospora iranensis</name>
    <dbReference type="NCBI Taxonomy" id="1105144"/>
    <lineage>
        <taxon>Bacteria</taxon>
        <taxon>Bacillati</taxon>
        <taxon>Actinomycetota</taxon>
        <taxon>Actinomycetes</taxon>
        <taxon>Micrococcales</taxon>
        <taxon>Promicromonosporaceae</taxon>
        <taxon>Promicromonospora</taxon>
    </lineage>
</organism>
<dbReference type="SUPFAM" id="SSF47413">
    <property type="entry name" value="lambda repressor-like DNA-binding domains"/>
    <property type="match status" value="1"/>
</dbReference>
<dbReference type="Pfam" id="PF01381">
    <property type="entry name" value="HTH_3"/>
    <property type="match status" value="1"/>
</dbReference>
<name>A0ABU2CKQ1_9MICO</name>
<accession>A0ABU2CKQ1</accession>
<dbReference type="EMBL" id="JAVDYE010000001">
    <property type="protein sequence ID" value="MDR7381915.1"/>
    <property type="molecule type" value="Genomic_DNA"/>
</dbReference>
<dbReference type="SMART" id="SM00530">
    <property type="entry name" value="HTH_XRE"/>
    <property type="match status" value="1"/>
</dbReference>
<sequence>MDTSLPARVRQAIEKSGLTQADFATKVRLTPDKLSKSLNGTRRFTTLDLALIAETAGTTVDWLLTGREPERPAMAARASADHATATIESIAERFHRADQQLQQLRGSRELTPVPLELDASGLAKWATGRLAERSLTVQALSTPDLINALDTAFDVDTVVERFPGGLDGFAWQTSTLRLIGAGMTLYWARQRFTIAHELGHILLRHAHDLVAENVGQHGKHPHEKAADKFAAEFLMPETVLRAAAPTGHLVRAEAIRLVNLLQVSPVALSWRARNLGLISPSEQRELAALTAETCSILGRRPELAHQAGTDSAARRFPRRIVVGHLNAYQEGETSARPLADLLSVPVEQIIESFAAGGQSH</sequence>
<dbReference type="InterPro" id="IPR010359">
    <property type="entry name" value="IrrE_HExxH"/>
</dbReference>
<dbReference type="RefSeq" id="WP_274995744.1">
    <property type="nucleotide sequence ID" value="NZ_JAJQQP010000010.1"/>
</dbReference>
<dbReference type="PROSITE" id="PS50943">
    <property type="entry name" value="HTH_CROC1"/>
    <property type="match status" value="1"/>
</dbReference>